<dbReference type="InterPro" id="IPR036425">
    <property type="entry name" value="MoaB/Mog-like_dom_sf"/>
</dbReference>
<evidence type="ECO:0000313" key="2">
    <source>
        <dbReference type="Proteomes" id="UP000249682"/>
    </source>
</evidence>
<evidence type="ECO:0008006" key="3">
    <source>
        <dbReference type="Google" id="ProtNLM"/>
    </source>
</evidence>
<reference evidence="1 2" key="1">
    <citation type="submission" date="2018-05" db="EMBL/GenBank/DDBJ databases">
        <title>Evolution of small genomes with special reference to Mycobacterium leprae.</title>
        <authorList>
            <person name="Mohanty P.S."/>
            <person name="Bansal A.K."/>
            <person name="Gupta U.D."/>
            <person name="Naaz F."/>
            <person name="Dwivedi V.D."/>
            <person name="Singh H."/>
            <person name="Gupta G."/>
            <person name="Sharma S."/>
            <person name="Arora M."/>
        </authorList>
    </citation>
    <scope>NUCLEOTIDE SEQUENCE [LARGE SCALE GENOMIC DNA]</scope>
    <source>
        <strain evidence="1 2">MRHRU-235-G</strain>
    </source>
</reference>
<dbReference type="RefSeq" id="WP_111480958.1">
    <property type="nucleotide sequence ID" value="NZ_CP029543.1"/>
</dbReference>
<proteinExistence type="predicted"/>
<dbReference type="AlphaFoldDB" id="A0AAD0KPY7"/>
<sequence length="61" mass="6687">MTKLNVISQQRVLVISNGSKLVSPDTPLQPGQIYESNAIMLAGAVRDAGPTRNSRHRHHPK</sequence>
<evidence type="ECO:0000313" key="1">
    <source>
        <dbReference type="EMBL" id="AWV47269.1"/>
    </source>
</evidence>
<protein>
    <recommendedName>
        <fullName evidence="3">Molybdopterin molybdotransferase</fullName>
    </recommendedName>
</protein>
<dbReference type="SUPFAM" id="SSF53218">
    <property type="entry name" value="Molybdenum cofactor biosynthesis proteins"/>
    <property type="match status" value="1"/>
</dbReference>
<dbReference type="EMBL" id="CP029543">
    <property type="protein sequence ID" value="AWV47269.1"/>
    <property type="molecule type" value="Genomic_DNA"/>
</dbReference>
<dbReference type="Proteomes" id="UP000249682">
    <property type="component" value="Chromosome"/>
</dbReference>
<organism evidence="1 2">
    <name type="scientific">Mycobacterium leprae</name>
    <dbReference type="NCBI Taxonomy" id="1769"/>
    <lineage>
        <taxon>Bacteria</taxon>
        <taxon>Bacillati</taxon>
        <taxon>Actinomycetota</taxon>
        <taxon>Actinomycetes</taxon>
        <taxon>Mycobacteriales</taxon>
        <taxon>Mycobacteriaceae</taxon>
        <taxon>Mycobacterium</taxon>
    </lineage>
</organism>
<gene>
    <name evidence="1" type="ORF">DIJ64_01655</name>
</gene>
<accession>A0AAD0KPY7</accession>
<dbReference type="Gene3D" id="3.40.980.10">
    <property type="entry name" value="MoaB/Mog-like domain"/>
    <property type="match status" value="1"/>
</dbReference>
<name>A0AAD0KPY7_MYCLR</name>